<dbReference type="AlphaFoldDB" id="A0AAD3P2I1"/>
<dbReference type="Proteomes" id="UP001279734">
    <property type="component" value="Unassembled WGS sequence"/>
</dbReference>
<keyword evidence="2" id="KW-1185">Reference proteome</keyword>
<name>A0AAD3P2I1_NEPGR</name>
<evidence type="ECO:0000313" key="1">
    <source>
        <dbReference type="EMBL" id="GMG98213.1"/>
    </source>
</evidence>
<organism evidence="1 2">
    <name type="scientific">Nepenthes gracilis</name>
    <name type="common">Slender pitcher plant</name>
    <dbReference type="NCBI Taxonomy" id="150966"/>
    <lineage>
        <taxon>Eukaryota</taxon>
        <taxon>Viridiplantae</taxon>
        <taxon>Streptophyta</taxon>
        <taxon>Embryophyta</taxon>
        <taxon>Tracheophyta</taxon>
        <taxon>Spermatophyta</taxon>
        <taxon>Magnoliopsida</taxon>
        <taxon>eudicotyledons</taxon>
        <taxon>Gunneridae</taxon>
        <taxon>Pentapetalae</taxon>
        <taxon>Caryophyllales</taxon>
        <taxon>Nepenthaceae</taxon>
        <taxon>Nepenthes</taxon>
    </lineage>
</organism>
<gene>
    <name evidence="1" type="ORF">Nepgr_000053</name>
</gene>
<comment type="caution">
    <text evidence="1">The sequence shown here is derived from an EMBL/GenBank/DDBJ whole genome shotgun (WGS) entry which is preliminary data.</text>
</comment>
<proteinExistence type="predicted"/>
<dbReference type="EMBL" id="BSYO01000001">
    <property type="protein sequence ID" value="GMG98213.1"/>
    <property type="molecule type" value="Genomic_DNA"/>
</dbReference>
<reference evidence="1" key="1">
    <citation type="submission" date="2023-05" db="EMBL/GenBank/DDBJ databases">
        <title>Nepenthes gracilis genome sequencing.</title>
        <authorList>
            <person name="Fukushima K."/>
        </authorList>
    </citation>
    <scope>NUCLEOTIDE SEQUENCE</scope>
    <source>
        <strain evidence="1">SING2019-196</strain>
    </source>
</reference>
<evidence type="ECO:0000313" key="2">
    <source>
        <dbReference type="Proteomes" id="UP001279734"/>
    </source>
</evidence>
<sequence length="102" mass="11748">MGGEENKEFRYKEVTRDGAETALRLRSMVGDYNLIVVEDGIIWTVLKLPVLWNGWRYERRGSLGTCPLHQISTAKLPSWWCSNNSNGFAREATLQPFLLLFE</sequence>
<protein>
    <submittedName>
        <fullName evidence="1">Uncharacterized protein</fullName>
    </submittedName>
</protein>
<accession>A0AAD3P2I1</accession>